<proteinExistence type="predicted"/>
<dbReference type="GO" id="GO:0016301">
    <property type="term" value="F:kinase activity"/>
    <property type="evidence" value="ECO:0007669"/>
    <property type="project" value="UniProtKB-KW"/>
</dbReference>
<evidence type="ECO:0000313" key="2">
    <source>
        <dbReference type="Proteomes" id="UP000233837"/>
    </source>
</evidence>
<sequence length="60" mass="6527">MAYYGSIETVAGRNKPYNGLHVGSIETTVIAYYSKKGAVVNLQAEKPPKEVTTEVQKALL</sequence>
<keyword evidence="1" id="KW-0418">Kinase</keyword>
<reference evidence="1 2" key="2">
    <citation type="journal article" date="2017" name="Nature">
        <title>The Apostasia genome and the evolution of orchids.</title>
        <authorList>
            <person name="Zhang G.Q."/>
            <person name="Liu K.W."/>
            <person name="Li Z."/>
            <person name="Lohaus R."/>
            <person name="Hsiao Y.Y."/>
            <person name="Niu S.C."/>
            <person name="Wang J.Y."/>
            <person name="Lin Y.C."/>
            <person name="Xu Q."/>
            <person name="Chen L.J."/>
            <person name="Yoshida K."/>
            <person name="Fujiwara S."/>
            <person name="Wang Z.W."/>
            <person name="Zhang Y.Q."/>
            <person name="Mitsuda N."/>
            <person name="Wang M."/>
            <person name="Liu G.H."/>
            <person name="Pecoraro L."/>
            <person name="Huang H.X."/>
            <person name="Xiao X.J."/>
            <person name="Lin M."/>
            <person name="Wu X.Y."/>
            <person name="Wu W.L."/>
            <person name="Chen Y.Y."/>
            <person name="Chang S.B."/>
            <person name="Sakamoto S."/>
            <person name="Ohme-Takagi M."/>
            <person name="Yagi M."/>
            <person name="Zeng S.J."/>
            <person name="Shen C.Y."/>
            <person name="Yeh C.M."/>
            <person name="Luo Y.B."/>
            <person name="Tsai W.C."/>
            <person name="Van de Peer Y."/>
            <person name="Liu Z.J."/>
        </authorList>
    </citation>
    <scope>NUCLEOTIDE SEQUENCE [LARGE SCALE GENOMIC DNA]</scope>
    <source>
        <tissue evidence="1">The whole plant</tissue>
    </source>
</reference>
<dbReference type="EMBL" id="KZ503214">
    <property type="protein sequence ID" value="PKU67210.1"/>
    <property type="molecule type" value="Genomic_DNA"/>
</dbReference>
<protein>
    <submittedName>
        <fullName evidence="1">Adenylate kinase A</fullName>
    </submittedName>
</protein>
<keyword evidence="1" id="KW-0808">Transferase</keyword>
<gene>
    <name evidence="1" type="primary">ADK-A</name>
    <name evidence="1" type="ORF">MA16_Dca025500</name>
</gene>
<reference evidence="1 2" key="1">
    <citation type="journal article" date="2016" name="Sci. Rep.">
        <title>The Dendrobium catenatum Lindl. genome sequence provides insights into polysaccharide synthase, floral development and adaptive evolution.</title>
        <authorList>
            <person name="Zhang G.Q."/>
            <person name="Xu Q."/>
            <person name="Bian C."/>
            <person name="Tsai W.C."/>
            <person name="Yeh C.M."/>
            <person name="Liu K.W."/>
            <person name="Yoshida K."/>
            <person name="Zhang L.S."/>
            <person name="Chang S.B."/>
            <person name="Chen F."/>
            <person name="Shi Y."/>
            <person name="Su Y.Y."/>
            <person name="Zhang Y.Q."/>
            <person name="Chen L.J."/>
            <person name="Yin Y."/>
            <person name="Lin M."/>
            <person name="Huang H."/>
            <person name="Deng H."/>
            <person name="Wang Z.W."/>
            <person name="Zhu S.L."/>
            <person name="Zhao X."/>
            <person name="Deng C."/>
            <person name="Niu S.C."/>
            <person name="Huang J."/>
            <person name="Wang M."/>
            <person name="Liu G.H."/>
            <person name="Yang H.J."/>
            <person name="Xiao X.J."/>
            <person name="Hsiao Y.Y."/>
            <person name="Wu W.L."/>
            <person name="Chen Y.Y."/>
            <person name="Mitsuda N."/>
            <person name="Ohme-Takagi M."/>
            <person name="Luo Y.B."/>
            <person name="Van de Peer Y."/>
            <person name="Liu Z.J."/>
        </authorList>
    </citation>
    <scope>NUCLEOTIDE SEQUENCE [LARGE SCALE GENOMIC DNA]</scope>
    <source>
        <tissue evidence="1">The whole plant</tissue>
    </source>
</reference>
<name>A0A2I0VUY4_9ASPA</name>
<organism evidence="1 2">
    <name type="scientific">Dendrobium catenatum</name>
    <dbReference type="NCBI Taxonomy" id="906689"/>
    <lineage>
        <taxon>Eukaryota</taxon>
        <taxon>Viridiplantae</taxon>
        <taxon>Streptophyta</taxon>
        <taxon>Embryophyta</taxon>
        <taxon>Tracheophyta</taxon>
        <taxon>Spermatophyta</taxon>
        <taxon>Magnoliopsida</taxon>
        <taxon>Liliopsida</taxon>
        <taxon>Asparagales</taxon>
        <taxon>Orchidaceae</taxon>
        <taxon>Epidendroideae</taxon>
        <taxon>Malaxideae</taxon>
        <taxon>Dendrobiinae</taxon>
        <taxon>Dendrobium</taxon>
    </lineage>
</organism>
<dbReference type="AlphaFoldDB" id="A0A2I0VUY4"/>
<accession>A0A2I0VUY4</accession>
<keyword evidence="2" id="KW-1185">Reference proteome</keyword>
<evidence type="ECO:0000313" key="1">
    <source>
        <dbReference type="EMBL" id="PKU67210.1"/>
    </source>
</evidence>
<dbReference type="Proteomes" id="UP000233837">
    <property type="component" value="Unassembled WGS sequence"/>
</dbReference>